<dbReference type="Gene3D" id="3.90.550.10">
    <property type="entry name" value="Spore Coat Polysaccharide Biosynthesis Protein SpsA, Chain A"/>
    <property type="match status" value="1"/>
</dbReference>
<dbReference type="SUPFAM" id="SSF53448">
    <property type="entry name" value="Nucleotide-diphospho-sugar transferases"/>
    <property type="match status" value="1"/>
</dbReference>
<dbReference type="InterPro" id="IPR001173">
    <property type="entry name" value="Glyco_trans_2-like"/>
</dbReference>
<organism evidence="2 3">
    <name type="scientific">Candidatus Woesebacteria bacterium GW2011_GWC2_31_9</name>
    <dbReference type="NCBI Taxonomy" id="1618586"/>
    <lineage>
        <taxon>Bacteria</taxon>
        <taxon>Candidatus Woeseibacteriota</taxon>
    </lineage>
</organism>
<feature type="domain" description="Glycosyltransferase 2-like" evidence="1">
    <location>
        <begin position="7"/>
        <end position="135"/>
    </location>
</feature>
<dbReference type="Proteomes" id="UP000034803">
    <property type="component" value="Unassembled WGS sequence"/>
</dbReference>
<proteinExistence type="predicted"/>
<reference evidence="2 3" key="1">
    <citation type="journal article" date="2015" name="Nature">
        <title>rRNA introns, odd ribosomes, and small enigmatic genomes across a large radiation of phyla.</title>
        <authorList>
            <person name="Brown C.T."/>
            <person name="Hug L.A."/>
            <person name="Thomas B.C."/>
            <person name="Sharon I."/>
            <person name="Castelle C.J."/>
            <person name="Singh A."/>
            <person name="Wilkins M.J."/>
            <person name="Williams K.H."/>
            <person name="Banfield J.F."/>
        </authorList>
    </citation>
    <scope>NUCLEOTIDE SEQUENCE [LARGE SCALE GENOMIC DNA]</scope>
</reference>
<dbReference type="GO" id="GO:0016758">
    <property type="term" value="F:hexosyltransferase activity"/>
    <property type="evidence" value="ECO:0007669"/>
    <property type="project" value="UniProtKB-ARBA"/>
</dbReference>
<keyword evidence="2" id="KW-0808">Transferase</keyword>
<comment type="caution">
    <text evidence="2">The sequence shown here is derived from an EMBL/GenBank/DDBJ whole genome shotgun (WGS) entry which is preliminary data.</text>
</comment>
<evidence type="ECO:0000313" key="2">
    <source>
        <dbReference type="EMBL" id="KKP31105.1"/>
    </source>
</evidence>
<dbReference type="PANTHER" id="PTHR22916">
    <property type="entry name" value="GLYCOSYLTRANSFERASE"/>
    <property type="match status" value="1"/>
</dbReference>
<gene>
    <name evidence="2" type="ORF">UR21_C0016G0023</name>
</gene>
<dbReference type="EMBL" id="LBOI01000016">
    <property type="protein sequence ID" value="KKP31105.1"/>
    <property type="molecule type" value="Genomic_DNA"/>
</dbReference>
<dbReference type="CDD" id="cd06433">
    <property type="entry name" value="GT_2_WfgS_like"/>
    <property type="match status" value="1"/>
</dbReference>
<evidence type="ECO:0000313" key="3">
    <source>
        <dbReference type="Proteomes" id="UP000034803"/>
    </source>
</evidence>
<sequence>MKLPKISVVIPSYNKVKYIQETLDSIFDQKYENLEVIIQDGGSTDGTLKIIKDYLYEHPNIIKLESKRDNGQLDAINKGLKKSTGDIITFINADDVYEKDSFKLVANNYIENTDILWFVGKGRVINEMGNEIVKLVTIYKNMLLKCNNFKRLLITNYLMQPSVFLTKKALTKYGLFCGTEYFVMEYEMWLKIGKDKMPVVIDKYLSKFRIESSTKTKRLFNEILENDEEIVKKYTKNIFVLILHKFNNLGRKIIGNII</sequence>
<dbReference type="PANTHER" id="PTHR22916:SF3">
    <property type="entry name" value="UDP-GLCNAC:BETAGAL BETA-1,3-N-ACETYLGLUCOSAMINYLTRANSFERASE-LIKE PROTEIN 1"/>
    <property type="match status" value="1"/>
</dbReference>
<accession>A0A0G0AWZ0</accession>
<dbReference type="Pfam" id="PF00535">
    <property type="entry name" value="Glycos_transf_2"/>
    <property type="match status" value="1"/>
</dbReference>
<name>A0A0G0AWZ0_9BACT</name>
<dbReference type="InterPro" id="IPR029044">
    <property type="entry name" value="Nucleotide-diphossugar_trans"/>
</dbReference>
<evidence type="ECO:0000259" key="1">
    <source>
        <dbReference type="Pfam" id="PF00535"/>
    </source>
</evidence>
<protein>
    <submittedName>
        <fullName evidence="2">Glycosyl transferase family 2</fullName>
    </submittedName>
</protein>
<dbReference type="AlphaFoldDB" id="A0A0G0AWZ0"/>